<reference evidence="12 13" key="1">
    <citation type="journal article" date="2009" name="Stand. Genomic Sci.">
        <title>Complete genome sequence of Desulfotomaculum acetoxidans type strain (5575).</title>
        <authorList>
            <person name="Spring S."/>
            <person name="Lapidus A."/>
            <person name="Schroder M."/>
            <person name="Gleim D."/>
            <person name="Sims D."/>
            <person name="Meincke L."/>
            <person name="Glavina Del Rio T."/>
            <person name="Tice H."/>
            <person name="Copeland A."/>
            <person name="Cheng J.F."/>
            <person name="Lucas S."/>
            <person name="Chen F."/>
            <person name="Nolan M."/>
            <person name="Bruce D."/>
            <person name="Goodwin L."/>
            <person name="Pitluck S."/>
            <person name="Ivanova N."/>
            <person name="Mavromatis K."/>
            <person name="Mikhailova N."/>
            <person name="Pati A."/>
            <person name="Chen A."/>
            <person name="Palaniappan K."/>
            <person name="Land M."/>
            <person name="Hauser L."/>
            <person name="Chang Y.J."/>
            <person name="Jeffries C.D."/>
            <person name="Chain P."/>
            <person name="Saunders E."/>
            <person name="Brettin T."/>
            <person name="Detter J.C."/>
            <person name="Goker M."/>
            <person name="Bristow J."/>
            <person name="Eisen J.A."/>
            <person name="Markowitz V."/>
            <person name="Hugenholtz P."/>
            <person name="Kyrpides N.C."/>
            <person name="Klenk H.P."/>
            <person name="Han C."/>
        </authorList>
    </citation>
    <scope>NUCLEOTIDE SEQUENCE [LARGE SCALE GENOMIC DNA]</scope>
    <source>
        <strain evidence="13">ATCC 49208 / DSM 771 / VKM B-1644</strain>
    </source>
</reference>
<evidence type="ECO:0000256" key="4">
    <source>
        <dbReference type="ARBA" id="ARBA00022679"/>
    </source>
</evidence>
<dbReference type="Proteomes" id="UP000002217">
    <property type="component" value="Chromosome"/>
</dbReference>
<evidence type="ECO:0000256" key="5">
    <source>
        <dbReference type="ARBA" id="ARBA00022723"/>
    </source>
</evidence>
<dbReference type="SUPFAM" id="SSF53613">
    <property type="entry name" value="Ribokinase-like"/>
    <property type="match status" value="1"/>
</dbReference>
<dbReference type="PIRSF" id="PIRSF000513">
    <property type="entry name" value="Thz_kinase"/>
    <property type="match status" value="1"/>
</dbReference>
<dbReference type="Gene3D" id="3.40.1190.20">
    <property type="match status" value="1"/>
</dbReference>
<dbReference type="STRING" id="485916.Dtox_1671"/>
<dbReference type="Pfam" id="PF02110">
    <property type="entry name" value="HK"/>
    <property type="match status" value="1"/>
</dbReference>
<comment type="pathway">
    <text evidence="3 11">Cofactor biosynthesis; thiamine diphosphate biosynthesis; 4-methyl-5-(2-phosphoethyl)-thiazole from 5-(2-hydroxyethyl)-4-methylthiazole: step 1/1.</text>
</comment>
<comment type="function">
    <text evidence="11">Catalyzes the phosphorylation of the hydroxyl group of 4-methyl-5-beta-hydroxyethylthiazole (THZ).</text>
</comment>
<dbReference type="HOGENOM" id="CLU_019943_0_0_9"/>
<dbReference type="GO" id="GO:0009228">
    <property type="term" value="P:thiamine biosynthetic process"/>
    <property type="evidence" value="ECO:0007669"/>
    <property type="project" value="UniProtKB-KW"/>
</dbReference>
<keyword evidence="5 11" id="KW-0479">Metal-binding</keyword>
<gene>
    <name evidence="11" type="primary">thiM</name>
    <name evidence="12" type="ordered locus">Dtox_1671</name>
</gene>
<evidence type="ECO:0000256" key="7">
    <source>
        <dbReference type="ARBA" id="ARBA00022777"/>
    </source>
</evidence>
<evidence type="ECO:0000256" key="2">
    <source>
        <dbReference type="ARBA" id="ARBA00001946"/>
    </source>
</evidence>
<dbReference type="EC" id="2.7.1.50" evidence="11"/>
<dbReference type="GO" id="GO:0000287">
    <property type="term" value="F:magnesium ion binding"/>
    <property type="evidence" value="ECO:0007669"/>
    <property type="project" value="UniProtKB-UniRule"/>
</dbReference>
<sequence length="269" mass="28009">MLKEACRVIQQVREKKPLVHAITNYVTVNDCANILLGFGASPAMVEIIEEVEGFTAIAQSLYINIGTLAGEQKSSILLAAARASELHIPVVIDPVGVGAIPSRADYVLNLLKNYNISIVKGNLGEIKVLAGLDASVRGVDSIDDGAGAVDACRTLAEKYNTVVVASGVQDIISDGKRVALVDNGTSLLSLITGSGCMLGALAAAAAAVEKEDFLKAAATAVLAMGLSGETAAGLLSGEVLPGTFRIKLFDQIYSLSEQVILEKGKLSWL</sequence>
<dbReference type="CDD" id="cd01170">
    <property type="entry name" value="THZ_kinase"/>
    <property type="match status" value="1"/>
</dbReference>
<dbReference type="GO" id="GO:0005524">
    <property type="term" value="F:ATP binding"/>
    <property type="evidence" value="ECO:0007669"/>
    <property type="project" value="UniProtKB-UniRule"/>
</dbReference>
<keyword evidence="13" id="KW-1185">Reference proteome</keyword>
<comment type="catalytic activity">
    <reaction evidence="1 11">
        <text>5-(2-hydroxyethyl)-4-methylthiazole + ATP = 4-methyl-5-(2-phosphooxyethyl)-thiazole + ADP + H(+)</text>
        <dbReference type="Rhea" id="RHEA:24212"/>
        <dbReference type="ChEBI" id="CHEBI:15378"/>
        <dbReference type="ChEBI" id="CHEBI:17957"/>
        <dbReference type="ChEBI" id="CHEBI:30616"/>
        <dbReference type="ChEBI" id="CHEBI:58296"/>
        <dbReference type="ChEBI" id="CHEBI:456216"/>
        <dbReference type="EC" id="2.7.1.50"/>
    </reaction>
</comment>
<dbReference type="InterPro" id="IPR000417">
    <property type="entry name" value="Hyethyz_kinase"/>
</dbReference>
<keyword evidence="6 11" id="KW-0547">Nucleotide-binding</keyword>
<evidence type="ECO:0000256" key="8">
    <source>
        <dbReference type="ARBA" id="ARBA00022840"/>
    </source>
</evidence>
<protein>
    <recommendedName>
        <fullName evidence="11">Hydroxyethylthiazole kinase</fullName>
        <ecNumber evidence="11">2.7.1.50</ecNumber>
    </recommendedName>
    <alternativeName>
        <fullName evidence="11">4-methyl-5-beta-hydroxyethylthiazole kinase</fullName>
        <shortName evidence="11">TH kinase</shortName>
        <shortName evidence="11">Thz kinase</shortName>
    </alternativeName>
</protein>
<name>C8VWV2_DESAS</name>
<keyword evidence="8 11" id="KW-0067">ATP-binding</keyword>
<keyword evidence="7 11" id="KW-0418">Kinase</keyword>
<keyword evidence="9 11" id="KW-0460">Magnesium</keyword>
<evidence type="ECO:0000256" key="3">
    <source>
        <dbReference type="ARBA" id="ARBA00004868"/>
    </source>
</evidence>
<feature type="binding site" evidence="11">
    <location>
        <position position="44"/>
    </location>
    <ligand>
        <name>substrate</name>
    </ligand>
</feature>
<comment type="cofactor">
    <cofactor evidence="2 11">
        <name>Mg(2+)</name>
        <dbReference type="ChEBI" id="CHEBI:18420"/>
    </cofactor>
</comment>
<dbReference type="NCBIfam" id="NF006830">
    <property type="entry name" value="PRK09355.1"/>
    <property type="match status" value="1"/>
</dbReference>
<evidence type="ECO:0000256" key="9">
    <source>
        <dbReference type="ARBA" id="ARBA00022842"/>
    </source>
</evidence>
<dbReference type="NCBIfam" id="TIGR00694">
    <property type="entry name" value="thiM"/>
    <property type="match status" value="1"/>
</dbReference>
<dbReference type="InterPro" id="IPR029056">
    <property type="entry name" value="Ribokinase-like"/>
</dbReference>
<dbReference type="GO" id="GO:0009229">
    <property type="term" value="P:thiamine diphosphate biosynthetic process"/>
    <property type="evidence" value="ECO:0007669"/>
    <property type="project" value="UniProtKB-UniRule"/>
</dbReference>
<dbReference type="AlphaFoldDB" id="C8VWV2"/>
<keyword evidence="10 11" id="KW-0784">Thiamine biosynthesis</keyword>
<feature type="binding site" evidence="11">
    <location>
        <position position="166"/>
    </location>
    <ligand>
        <name>ATP</name>
        <dbReference type="ChEBI" id="CHEBI:30616"/>
    </ligand>
</feature>
<dbReference type="EMBL" id="CP001720">
    <property type="protein sequence ID" value="ACV62528.1"/>
    <property type="molecule type" value="Genomic_DNA"/>
</dbReference>
<keyword evidence="4 11" id="KW-0808">Transferase</keyword>
<proteinExistence type="inferred from homology"/>
<feature type="binding site" evidence="11">
    <location>
        <position position="120"/>
    </location>
    <ligand>
        <name>ATP</name>
        <dbReference type="ChEBI" id="CHEBI:30616"/>
    </ligand>
</feature>
<comment type="similarity">
    <text evidence="11">Belongs to the Thz kinase family.</text>
</comment>
<dbReference type="HAMAP" id="MF_00228">
    <property type="entry name" value="Thz_kinase"/>
    <property type="match status" value="1"/>
</dbReference>
<accession>C8VWV2</accession>
<dbReference type="KEGG" id="dae:Dtox_1671"/>
<dbReference type="UniPathway" id="UPA00060">
    <property type="reaction ID" value="UER00139"/>
</dbReference>
<evidence type="ECO:0000256" key="6">
    <source>
        <dbReference type="ARBA" id="ARBA00022741"/>
    </source>
</evidence>
<evidence type="ECO:0000313" key="12">
    <source>
        <dbReference type="EMBL" id="ACV62528.1"/>
    </source>
</evidence>
<evidence type="ECO:0000256" key="11">
    <source>
        <dbReference type="HAMAP-Rule" id="MF_00228"/>
    </source>
</evidence>
<dbReference type="OrthoDB" id="9778146at2"/>
<feature type="binding site" evidence="11">
    <location>
        <position position="193"/>
    </location>
    <ligand>
        <name>substrate</name>
    </ligand>
</feature>
<organism evidence="12 13">
    <name type="scientific">Desulfofarcimen acetoxidans (strain ATCC 49208 / DSM 771 / KCTC 5769 / VKM B-1644 / 5575)</name>
    <name type="common">Desulfotomaculum acetoxidans</name>
    <dbReference type="NCBI Taxonomy" id="485916"/>
    <lineage>
        <taxon>Bacteria</taxon>
        <taxon>Bacillati</taxon>
        <taxon>Bacillota</taxon>
        <taxon>Clostridia</taxon>
        <taxon>Eubacteriales</taxon>
        <taxon>Peptococcaceae</taxon>
        <taxon>Desulfofarcimen</taxon>
    </lineage>
</organism>
<dbReference type="RefSeq" id="WP_015757239.1">
    <property type="nucleotide sequence ID" value="NC_013216.1"/>
</dbReference>
<dbReference type="eggNOG" id="COG2145">
    <property type="taxonomic scope" value="Bacteria"/>
</dbReference>
<dbReference type="GO" id="GO:0004417">
    <property type="term" value="F:hydroxyethylthiazole kinase activity"/>
    <property type="evidence" value="ECO:0007669"/>
    <property type="project" value="UniProtKB-UniRule"/>
</dbReference>
<evidence type="ECO:0000256" key="1">
    <source>
        <dbReference type="ARBA" id="ARBA00001771"/>
    </source>
</evidence>
<evidence type="ECO:0000313" key="13">
    <source>
        <dbReference type="Proteomes" id="UP000002217"/>
    </source>
</evidence>
<evidence type="ECO:0000256" key="10">
    <source>
        <dbReference type="ARBA" id="ARBA00022977"/>
    </source>
</evidence>
<dbReference type="PRINTS" id="PR01099">
    <property type="entry name" value="HYETHTZKNASE"/>
</dbReference>